<feature type="non-terminal residue" evidence="3">
    <location>
        <position position="809"/>
    </location>
</feature>
<name>A0ABW1T4P9_9ACTN</name>
<keyword evidence="3" id="KW-0547">Nucleotide-binding</keyword>
<accession>A0ABW1T4P9</accession>
<dbReference type="EMBL" id="JBHSTI010000062">
    <property type="protein sequence ID" value="MFC6239702.1"/>
    <property type="molecule type" value="Genomic_DNA"/>
</dbReference>
<keyword evidence="3" id="KW-0067">ATP-binding</keyword>
<dbReference type="PANTHER" id="PTHR30121">
    <property type="entry name" value="UNCHARACTERIZED PROTEIN YJGR-RELATED"/>
    <property type="match status" value="1"/>
</dbReference>
<evidence type="ECO:0000313" key="4">
    <source>
        <dbReference type="Proteomes" id="UP001596138"/>
    </source>
</evidence>
<dbReference type="Gene3D" id="3.40.50.300">
    <property type="entry name" value="P-loop containing nucleotide triphosphate hydrolases"/>
    <property type="match status" value="2"/>
</dbReference>
<comment type="caution">
    <text evidence="3">The sequence shown here is derived from an EMBL/GenBank/DDBJ whole genome shotgun (WGS) entry which is preliminary data.</text>
</comment>
<sequence>MADLLLGGRIDPTTGERTADTSSVPTSDLTTHGVIVGMTGSGKTGLGVVLIEECLSAGVPTILIDPKGDLTNLCLIFPELLGSDFRPWVNDSDARKAGLDLDAFAEQQATSWRDGLGGWGIAPERLAALREKVDFTIYTPGSSAGTPLNIVGSLNAPPAGTDPEVMSDEIDGYVTSLLGMIGVSGDPLSSREHILLANIIQNAWSQGQNLDLGLLLAQVQQPPMRKLGFLELDAFFPPADRMAFAMKINGLLASPSFATWLTGDPIDIESMLRTPDGRPRCAIVTTAHLDDEQRQAVTSLVLSKLVTWMRRQSGTSDLRALLYMDEVAGYLPPTANPPTKKPIMLLLKQARAFGLGVVLSTQNPVDVDYKALSNAGTWLIGRLQTEQDKNRLVDGLSSAAGGVDIGAVSDTISNLGKRQFLLKRAGKDVPEVMTTRWAMSYLRGPLTRDQIGRAMTPTAAPEAAVAAPVVGAAALASATAPAVAPAVEPAAATAPAAAASTAVPAPAAPPVVGTSTPAVAGDDETPVMPSVPAGVPVAFVDPAAPWLASVGCVPGGQHLRAGAVARVMLRYDDVPANYVHDEEYEAVLTTLPQVPASAVFTAVDYDDRDLVASPPVGSVYALLPGEVVKKPYWTALQKALVDTLVRTRTEEIYVNKALKAYSRAGETRGEFIVRCEALAGEQADKAMTALRTKYATKLDSARLKVTDAQIAAQGARAEYDANFGMAATVTSALGSLLGGRRSRSSITSQARKEATASAKLGSTAAKADAAARAYTDLEARLNEEIVALDDQWKATASTVETKAVPLSKS</sequence>
<evidence type="ECO:0000256" key="1">
    <source>
        <dbReference type="SAM" id="MobiDB-lite"/>
    </source>
</evidence>
<dbReference type="RefSeq" id="WP_386769014.1">
    <property type="nucleotide sequence ID" value="NZ_JBHSTI010000062.1"/>
</dbReference>
<organism evidence="3 4">
    <name type="scientific">Longivirga aurantiaca</name>
    <dbReference type="NCBI Taxonomy" id="1837743"/>
    <lineage>
        <taxon>Bacteria</taxon>
        <taxon>Bacillati</taxon>
        <taxon>Actinomycetota</taxon>
        <taxon>Actinomycetes</taxon>
        <taxon>Sporichthyales</taxon>
        <taxon>Sporichthyaceae</taxon>
        <taxon>Longivirga</taxon>
    </lineage>
</organism>
<feature type="domain" description="Helicase HerA central" evidence="2">
    <location>
        <begin position="28"/>
        <end position="70"/>
    </location>
</feature>
<protein>
    <submittedName>
        <fullName evidence="3">ATP-binding protein</fullName>
    </submittedName>
</protein>
<reference evidence="4" key="1">
    <citation type="journal article" date="2019" name="Int. J. Syst. Evol. Microbiol.">
        <title>The Global Catalogue of Microorganisms (GCM) 10K type strain sequencing project: providing services to taxonomists for standard genome sequencing and annotation.</title>
        <authorList>
            <consortium name="The Broad Institute Genomics Platform"/>
            <consortium name="The Broad Institute Genome Sequencing Center for Infectious Disease"/>
            <person name="Wu L."/>
            <person name="Ma J."/>
        </authorList>
    </citation>
    <scope>NUCLEOTIDE SEQUENCE [LARGE SCALE GENOMIC DNA]</scope>
    <source>
        <strain evidence="4">CGMCC 4.7317</strain>
    </source>
</reference>
<gene>
    <name evidence="3" type="ORF">ACFQGU_17665</name>
</gene>
<evidence type="ECO:0000313" key="3">
    <source>
        <dbReference type="EMBL" id="MFC6239702.1"/>
    </source>
</evidence>
<dbReference type="SUPFAM" id="SSF52540">
    <property type="entry name" value="P-loop containing nucleoside triphosphate hydrolases"/>
    <property type="match status" value="1"/>
</dbReference>
<dbReference type="Proteomes" id="UP001596138">
    <property type="component" value="Unassembled WGS sequence"/>
</dbReference>
<keyword evidence="4" id="KW-1185">Reference proteome</keyword>
<evidence type="ECO:0000259" key="2">
    <source>
        <dbReference type="Pfam" id="PF01935"/>
    </source>
</evidence>
<dbReference type="InterPro" id="IPR027417">
    <property type="entry name" value="P-loop_NTPase"/>
</dbReference>
<dbReference type="InterPro" id="IPR002789">
    <property type="entry name" value="HerA_central"/>
</dbReference>
<dbReference type="CDD" id="cd01127">
    <property type="entry name" value="TrwB_TraG_TraD_VirD4"/>
    <property type="match status" value="1"/>
</dbReference>
<dbReference type="Pfam" id="PF01935">
    <property type="entry name" value="DUF87"/>
    <property type="match status" value="1"/>
</dbReference>
<dbReference type="InterPro" id="IPR051162">
    <property type="entry name" value="T4SS_component"/>
</dbReference>
<dbReference type="GO" id="GO:0005524">
    <property type="term" value="F:ATP binding"/>
    <property type="evidence" value="ECO:0007669"/>
    <property type="project" value="UniProtKB-KW"/>
</dbReference>
<dbReference type="PANTHER" id="PTHR30121:SF6">
    <property type="entry name" value="SLR6007 PROTEIN"/>
    <property type="match status" value="1"/>
</dbReference>
<feature type="region of interest" description="Disordered" evidence="1">
    <location>
        <begin position="1"/>
        <end position="26"/>
    </location>
</feature>
<proteinExistence type="predicted"/>